<dbReference type="InterPro" id="IPR012340">
    <property type="entry name" value="NA-bd_OB-fold"/>
</dbReference>
<evidence type="ECO:0000313" key="2">
    <source>
        <dbReference type="Proteomes" id="UP000663825"/>
    </source>
</evidence>
<organism evidence="1 2">
    <name type="scientific">Rotaria socialis</name>
    <dbReference type="NCBI Taxonomy" id="392032"/>
    <lineage>
        <taxon>Eukaryota</taxon>
        <taxon>Metazoa</taxon>
        <taxon>Spiralia</taxon>
        <taxon>Gnathifera</taxon>
        <taxon>Rotifera</taxon>
        <taxon>Eurotatoria</taxon>
        <taxon>Bdelloidea</taxon>
        <taxon>Philodinida</taxon>
        <taxon>Philodinidae</taxon>
        <taxon>Rotaria</taxon>
    </lineage>
</organism>
<comment type="caution">
    <text evidence="1">The sequence shown here is derived from an EMBL/GenBank/DDBJ whole genome shotgun (WGS) entry which is preliminary data.</text>
</comment>
<dbReference type="SUPFAM" id="SSF50249">
    <property type="entry name" value="Nucleic acid-binding proteins"/>
    <property type="match status" value="1"/>
</dbReference>
<gene>
    <name evidence="1" type="ORF">TIS948_LOCUS12771</name>
</gene>
<proteinExistence type="predicted"/>
<dbReference type="AlphaFoldDB" id="A0A817QIB0"/>
<dbReference type="Proteomes" id="UP000663825">
    <property type="component" value="Unassembled WGS sequence"/>
</dbReference>
<dbReference type="Gene3D" id="2.40.50.140">
    <property type="entry name" value="Nucleic acid-binding proteins"/>
    <property type="match status" value="1"/>
</dbReference>
<evidence type="ECO:0000313" key="1">
    <source>
        <dbReference type="EMBL" id="CAF3204208.1"/>
    </source>
</evidence>
<sequence>MKRATNTTENTNSIKQKTNTILEGIVIAVTSISDNQNDKKGKYWTALICDVNQNVNRITKYVSLKSNCFIHTKMLDHLNNQRGIKLNKLKFNDDNTYVATSETVAVEKILALTPLCTQITTIKNIECMSDGEYVSFICKVVEIGSDESVLLNNGSKRIQKLKRTTVIADNTNSIIMNIWENHFDVIKKDVCYRIKLAKAKMFNNETTLTTTVHTTFETIEDIHIINISTTPQISTESAVIGTITSIGRVQETCKCPKCYSTDVECNGKTIKCTTCNSRSVYLTKSTTSEKLTLSILDTNQITLEFTVDISKLCELLERCGRQDLCNNDLVDHEDVLLTLSSITVFVHYNTRNMQINIIVLNNIDNK</sequence>
<protein>
    <submittedName>
        <fullName evidence="1">Uncharacterized protein</fullName>
    </submittedName>
</protein>
<accession>A0A817QIB0</accession>
<dbReference type="EMBL" id="CAJNXB010001945">
    <property type="protein sequence ID" value="CAF3204208.1"/>
    <property type="molecule type" value="Genomic_DNA"/>
</dbReference>
<name>A0A817QIB0_9BILA</name>
<reference evidence="1" key="1">
    <citation type="submission" date="2021-02" db="EMBL/GenBank/DDBJ databases">
        <authorList>
            <person name="Nowell W R."/>
        </authorList>
    </citation>
    <scope>NUCLEOTIDE SEQUENCE</scope>
</reference>